<organism evidence="2 3">
    <name type="scientific">Didymodactylos carnosus</name>
    <dbReference type="NCBI Taxonomy" id="1234261"/>
    <lineage>
        <taxon>Eukaryota</taxon>
        <taxon>Metazoa</taxon>
        <taxon>Spiralia</taxon>
        <taxon>Gnathifera</taxon>
        <taxon>Rotifera</taxon>
        <taxon>Eurotatoria</taxon>
        <taxon>Bdelloidea</taxon>
        <taxon>Philodinida</taxon>
        <taxon>Philodinidae</taxon>
        <taxon>Didymodactylos</taxon>
    </lineage>
</organism>
<dbReference type="PROSITE" id="PS50234">
    <property type="entry name" value="VWFA"/>
    <property type="match status" value="1"/>
</dbReference>
<reference evidence="2" key="1">
    <citation type="submission" date="2021-02" db="EMBL/GenBank/DDBJ databases">
        <authorList>
            <person name="Nowell W R."/>
        </authorList>
    </citation>
    <scope>NUCLEOTIDE SEQUENCE</scope>
</reference>
<gene>
    <name evidence="2" type="ORF">SRO942_LOCUS48634</name>
</gene>
<evidence type="ECO:0000313" key="2">
    <source>
        <dbReference type="EMBL" id="CAF4594671.1"/>
    </source>
</evidence>
<dbReference type="SMART" id="SM00327">
    <property type="entry name" value="VWA"/>
    <property type="match status" value="1"/>
</dbReference>
<dbReference type="EMBL" id="CAJOBC010125906">
    <property type="protein sequence ID" value="CAF4594671.1"/>
    <property type="molecule type" value="Genomic_DNA"/>
</dbReference>
<name>A0A8S2Z710_9BILA</name>
<dbReference type="Proteomes" id="UP000681722">
    <property type="component" value="Unassembled WGS sequence"/>
</dbReference>
<dbReference type="InterPro" id="IPR002035">
    <property type="entry name" value="VWF_A"/>
</dbReference>
<feature type="non-terminal residue" evidence="2">
    <location>
        <position position="271"/>
    </location>
</feature>
<dbReference type="OrthoDB" id="1729737at2759"/>
<evidence type="ECO:0000313" key="3">
    <source>
        <dbReference type="Proteomes" id="UP000681722"/>
    </source>
</evidence>
<dbReference type="PANTHER" id="PTHR45737:SF6">
    <property type="entry name" value="VON WILLEBRAND FACTOR A DOMAIN-CONTAINING PROTEIN 5A"/>
    <property type="match status" value="1"/>
</dbReference>
<dbReference type="AlphaFoldDB" id="A0A8S2Z710"/>
<dbReference type="Gene3D" id="3.40.50.410">
    <property type="entry name" value="von Willebrand factor, type A domain"/>
    <property type="match status" value="1"/>
</dbReference>
<dbReference type="SUPFAM" id="SSF53300">
    <property type="entry name" value="vWA-like"/>
    <property type="match status" value="1"/>
</dbReference>
<feature type="non-terminal residue" evidence="2">
    <location>
        <position position="1"/>
    </location>
</feature>
<dbReference type="PANTHER" id="PTHR45737">
    <property type="entry name" value="VON WILLEBRAND FACTOR A DOMAIN-CONTAINING PROTEIN 5A"/>
    <property type="match status" value="1"/>
</dbReference>
<proteinExistence type="predicted"/>
<dbReference type="InterPro" id="IPR036465">
    <property type="entry name" value="vWFA_dom_sf"/>
</dbReference>
<comment type="caution">
    <text evidence="2">The sequence shown here is derived from an EMBL/GenBank/DDBJ whole genome shotgun (WGS) entry which is preliminary data.</text>
</comment>
<feature type="domain" description="VWFA" evidence="1">
    <location>
        <begin position="79"/>
        <end position="254"/>
    </location>
</feature>
<dbReference type="Pfam" id="PF13768">
    <property type="entry name" value="VWA_3"/>
    <property type="match status" value="1"/>
</dbReference>
<evidence type="ECO:0000259" key="1">
    <source>
        <dbReference type="PROSITE" id="PS50234"/>
    </source>
</evidence>
<sequence length="271" mass="30246">IRSMSIWGNNDYYEVSLGQQSTHLDRDIILEIQLSETRTNTILAVEKNQNGQLAIMTSFTPNEADCKKVSGTGDSYTNEFVFVVDCSGSMRDENKIGLARQAMLLFLKSLPVNCRFNIIRFGSTYRTLFENEATAIYNEKNVNEAQQLIKDMNADLGGTELLSPLQQLHSKTPTLGCSRQIFLLTDGEISNVTAVMDLCRSMSTSSRIFSFGLGASPSRSLIKGLARTTNGRFVFIPPNTQVDVYVAEQLEKALQPCITNMQVKWNLDCIQ</sequence>
<accession>A0A8S2Z710</accession>
<protein>
    <recommendedName>
        <fullName evidence="1">VWFA domain-containing protein</fullName>
    </recommendedName>
</protein>